<reference evidence="1" key="1">
    <citation type="journal article" date="2015" name="Nature">
        <title>Complex archaea that bridge the gap between prokaryotes and eukaryotes.</title>
        <authorList>
            <person name="Spang A."/>
            <person name="Saw J.H."/>
            <person name="Jorgensen S.L."/>
            <person name="Zaremba-Niedzwiedzka K."/>
            <person name="Martijn J."/>
            <person name="Lind A.E."/>
            <person name="van Eijk R."/>
            <person name="Schleper C."/>
            <person name="Guy L."/>
            <person name="Ettema T.J."/>
        </authorList>
    </citation>
    <scope>NUCLEOTIDE SEQUENCE</scope>
</reference>
<proteinExistence type="predicted"/>
<dbReference type="AlphaFoldDB" id="A0A0F9HF41"/>
<gene>
    <name evidence="1" type="ORF">LCGC14_1712820</name>
</gene>
<evidence type="ECO:0000313" key="1">
    <source>
        <dbReference type="EMBL" id="KKM13772.1"/>
    </source>
</evidence>
<dbReference type="EMBL" id="LAZR01015302">
    <property type="protein sequence ID" value="KKM13772.1"/>
    <property type="molecule type" value="Genomic_DNA"/>
</dbReference>
<organism evidence="1">
    <name type="scientific">marine sediment metagenome</name>
    <dbReference type="NCBI Taxonomy" id="412755"/>
    <lineage>
        <taxon>unclassified sequences</taxon>
        <taxon>metagenomes</taxon>
        <taxon>ecological metagenomes</taxon>
    </lineage>
</organism>
<comment type="caution">
    <text evidence="1">The sequence shown here is derived from an EMBL/GenBank/DDBJ whole genome shotgun (WGS) entry which is preliminary data.</text>
</comment>
<accession>A0A0F9HF41</accession>
<sequence length="273" mass="26929">MVASVTKSVLYRLFTSRLNMSALEARLLVDEIDDARKFDTEVALLAAPLDEGDLAYASDTGNVFVRKSASTEQVGGAIDSSGMPDPYTPTDGTMNIVGKISVRASGGAANSEQYGASSLASGVNATAVAGVVTGDDSSAVGNSALITGDKSSGIGADANISVDEASFVGRLVNIAANGGSVLGAGGKVLAGHINAVAIAFASESTATQRTTIGRVGGTAAQLQDLQVSGGFGANGTVPLVAPSVTGSRGGNAALASLLTTLASIGLITDDTSA</sequence>
<protein>
    <submittedName>
        <fullName evidence="1">Uncharacterized protein</fullName>
    </submittedName>
</protein>
<name>A0A0F9HF41_9ZZZZ</name>